<dbReference type="AlphaFoldDB" id="A0A6C0LTH9"/>
<feature type="region of interest" description="Disordered" evidence="1">
    <location>
        <begin position="297"/>
        <end position="321"/>
    </location>
</feature>
<accession>A0A6C0LTH9</accession>
<organism evidence="2">
    <name type="scientific">viral metagenome</name>
    <dbReference type="NCBI Taxonomy" id="1070528"/>
    <lineage>
        <taxon>unclassified sequences</taxon>
        <taxon>metagenomes</taxon>
        <taxon>organismal metagenomes</taxon>
    </lineage>
</organism>
<dbReference type="EMBL" id="MN740556">
    <property type="protein sequence ID" value="QHU33061.1"/>
    <property type="molecule type" value="Genomic_DNA"/>
</dbReference>
<evidence type="ECO:0000256" key="1">
    <source>
        <dbReference type="SAM" id="MobiDB-lite"/>
    </source>
</evidence>
<reference evidence="2" key="1">
    <citation type="journal article" date="2020" name="Nature">
        <title>Giant virus diversity and host interactions through global metagenomics.</title>
        <authorList>
            <person name="Schulz F."/>
            <person name="Roux S."/>
            <person name="Paez-Espino D."/>
            <person name="Jungbluth S."/>
            <person name="Walsh D.A."/>
            <person name="Denef V.J."/>
            <person name="McMahon K.D."/>
            <person name="Konstantinidis K.T."/>
            <person name="Eloe-Fadrosh E.A."/>
            <person name="Kyrpides N.C."/>
            <person name="Woyke T."/>
        </authorList>
    </citation>
    <scope>NUCLEOTIDE SEQUENCE</scope>
    <source>
        <strain evidence="2">GVMAG-S-1014582-52</strain>
    </source>
</reference>
<evidence type="ECO:0000313" key="2">
    <source>
        <dbReference type="EMBL" id="QHU33061.1"/>
    </source>
</evidence>
<name>A0A6C0LTH9_9ZZZZ</name>
<protein>
    <submittedName>
        <fullName evidence="2">Uncharacterized protein</fullName>
    </submittedName>
</protein>
<proteinExistence type="predicted"/>
<sequence length="321" mass="37727">MDTYKDFFLNINEFDEENISYVKPLLFYKVSKNLGIYYRKSIPKKKKQEIPKQKIIFQTPKMLVPWGVKEFDNNGKKNYQLGLSFSTMTNLYNEEEIKNFYNFIKKIDRINEETILDYRTAWGLPKSLKYKKTLQRINDDYPFHMNVNLLCDEKYGFLFNVYDETAKKSSINTINKRSIVSAIIELTDLRFSDTEFRSNWTLMQIRKYKPISPIHEFLMVNCLIRDPDNKEDIIKVQFIEQKPITQTTIITQPLQNMTLNAQPINDNTSVFLPPTSDQLMNAIQSLKKAATVEKKMETGRIIPNAPPPPSVKNKKKKHVPK</sequence>
<feature type="compositionally biased region" description="Basic residues" evidence="1">
    <location>
        <begin position="312"/>
        <end position="321"/>
    </location>
</feature>